<name>D8UBR0_VOLCA</name>
<evidence type="ECO:0000256" key="1">
    <source>
        <dbReference type="SAM" id="MobiDB-lite"/>
    </source>
</evidence>
<dbReference type="STRING" id="3068.D8UBR0"/>
<sequence>MSRSSKKRTADEAAAAQQEQGDTRLELDVITGSLWQPTCQALDPVPSKIPLVFDDEPHYRRTFEPLLIEEARGSLRAEFDEAMLAGRGWPVAVTS</sequence>
<dbReference type="AlphaFoldDB" id="D8UBR0"/>
<keyword evidence="3" id="KW-1185">Reference proteome</keyword>
<evidence type="ECO:0000313" key="2">
    <source>
        <dbReference type="EMBL" id="EFJ42809.1"/>
    </source>
</evidence>
<dbReference type="EMBL" id="GL378378">
    <property type="protein sequence ID" value="EFJ42809.1"/>
    <property type="molecule type" value="Genomic_DNA"/>
</dbReference>
<organism evidence="3">
    <name type="scientific">Volvox carteri f. nagariensis</name>
    <dbReference type="NCBI Taxonomy" id="3068"/>
    <lineage>
        <taxon>Eukaryota</taxon>
        <taxon>Viridiplantae</taxon>
        <taxon>Chlorophyta</taxon>
        <taxon>core chlorophytes</taxon>
        <taxon>Chlorophyceae</taxon>
        <taxon>CS clade</taxon>
        <taxon>Chlamydomonadales</taxon>
        <taxon>Volvocaceae</taxon>
        <taxon>Volvox</taxon>
    </lineage>
</organism>
<evidence type="ECO:0000313" key="3">
    <source>
        <dbReference type="Proteomes" id="UP000001058"/>
    </source>
</evidence>
<reference evidence="2 3" key="1">
    <citation type="journal article" date="2010" name="Science">
        <title>Genomic analysis of organismal complexity in the multicellular green alga Volvox carteri.</title>
        <authorList>
            <person name="Prochnik S.E."/>
            <person name="Umen J."/>
            <person name="Nedelcu A.M."/>
            <person name="Hallmann A."/>
            <person name="Miller S.M."/>
            <person name="Nishii I."/>
            <person name="Ferris P."/>
            <person name="Kuo A."/>
            <person name="Mitros T."/>
            <person name="Fritz-Laylin L.K."/>
            <person name="Hellsten U."/>
            <person name="Chapman J."/>
            <person name="Simakov O."/>
            <person name="Rensing S.A."/>
            <person name="Terry A."/>
            <person name="Pangilinan J."/>
            <person name="Kapitonov V."/>
            <person name="Jurka J."/>
            <person name="Salamov A."/>
            <person name="Shapiro H."/>
            <person name="Schmutz J."/>
            <person name="Grimwood J."/>
            <person name="Lindquist E."/>
            <person name="Lucas S."/>
            <person name="Grigoriev I.V."/>
            <person name="Schmitt R."/>
            <person name="Kirk D."/>
            <person name="Rokhsar D.S."/>
        </authorList>
    </citation>
    <scope>NUCLEOTIDE SEQUENCE [LARGE SCALE GENOMIC DNA]</scope>
    <source>
        <strain evidence="3">f. Nagariensis / Eve</strain>
    </source>
</reference>
<dbReference type="RefSeq" id="XP_002956069.1">
    <property type="nucleotide sequence ID" value="XM_002956023.1"/>
</dbReference>
<proteinExistence type="predicted"/>
<dbReference type="InParanoid" id="D8UBR0"/>
<dbReference type="Proteomes" id="UP000001058">
    <property type="component" value="Unassembled WGS sequence"/>
</dbReference>
<feature type="region of interest" description="Disordered" evidence="1">
    <location>
        <begin position="1"/>
        <end position="23"/>
    </location>
</feature>
<dbReference type="GeneID" id="9626626"/>
<accession>D8UBR0</accession>
<gene>
    <name evidence="2" type="ORF">VOLCADRAFT_119276</name>
</gene>
<dbReference type="KEGG" id="vcn:VOLCADRAFT_119276"/>
<protein>
    <submittedName>
        <fullName evidence="2">Uncharacterized protein</fullName>
    </submittedName>
</protein>
<dbReference type="OrthoDB" id="6513042at2759"/>